<keyword evidence="5" id="KW-1185">Reference proteome</keyword>
<gene>
    <name evidence="4" type="ORF">M408DRAFT_332349</name>
</gene>
<feature type="compositionally biased region" description="Acidic residues" evidence="3">
    <location>
        <begin position="411"/>
        <end position="443"/>
    </location>
</feature>
<reference evidence="4 5" key="1">
    <citation type="submission" date="2014-04" db="EMBL/GenBank/DDBJ databases">
        <authorList>
            <consortium name="DOE Joint Genome Institute"/>
            <person name="Kuo A."/>
            <person name="Zuccaro A."/>
            <person name="Kohler A."/>
            <person name="Nagy L.G."/>
            <person name="Floudas D."/>
            <person name="Copeland A."/>
            <person name="Barry K.W."/>
            <person name="Cichocki N."/>
            <person name="Veneault-Fourrey C."/>
            <person name="LaButti K."/>
            <person name="Lindquist E.A."/>
            <person name="Lipzen A."/>
            <person name="Lundell T."/>
            <person name="Morin E."/>
            <person name="Murat C."/>
            <person name="Sun H."/>
            <person name="Tunlid A."/>
            <person name="Henrissat B."/>
            <person name="Grigoriev I.V."/>
            <person name="Hibbett D.S."/>
            <person name="Martin F."/>
            <person name="Nordberg H.P."/>
            <person name="Cantor M.N."/>
            <person name="Hua S.X."/>
        </authorList>
    </citation>
    <scope>NUCLEOTIDE SEQUENCE [LARGE SCALE GENOMIC DNA]</scope>
    <source>
        <strain evidence="4 5">MAFF 305830</strain>
    </source>
</reference>
<proteinExistence type="inferred from homology"/>
<feature type="region of interest" description="Disordered" evidence="3">
    <location>
        <begin position="1"/>
        <end position="72"/>
    </location>
</feature>
<evidence type="ECO:0000313" key="5">
    <source>
        <dbReference type="Proteomes" id="UP000054097"/>
    </source>
</evidence>
<dbReference type="InterPro" id="IPR037231">
    <property type="entry name" value="NAP-like_sf"/>
</dbReference>
<dbReference type="Gene3D" id="1.20.5.1500">
    <property type="match status" value="1"/>
</dbReference>
<evidence type="ECO:0008006" key="6">
    <source>
        <dbReference type="Google" id="ProtNLM"/>
    </source>
</evidence>
<evidence type="ECO:0000313" key="4">
    <source>
        <dbReference type="EMBL" id="KIM23415.1"/>
    </source>
</evidence>
<feature type="compositionally biased region" description="Gly residues" evidence="3">
    <location>
        <begin position="447"/>
        <end position="471"/>
    </location>
</feature>
<feature type="region of interest" description="Disordered" evidence="3">
    <location>
        <begin position="163"/>
        <end position="217"/>
    </location>
</feature>
<evidence type="ECO:0000256" key="3">
    <source>
        <dbReference type="SAM" id="MobiDB-lite"/>
    </source>
</evidence>
<feature type="compositionally biased region" description="Acidic residues" evidence="3">
    <location>
        <begin position="181"/>
        <end position="196"/>
    </location>
</feature>
<dbReference type="OrthoDB" id="27325at2759"/>
<dbReference type="AlphaFoldDB" id="A0A0C3AFH6"/>
<feature type="region of interest" description="Disordered" evidence="3">
    <location>
        <begin position="411"/>
        <end position="477"/>
    </location>
</feature>
<protein>
    <recommendedName>
        <fullName evidence="6">Nucleosome assembly protein</fullName>
    </recommendedName>
</protein>
<dbReference type="PANTHER" id="PTHR11875">
    <property type="entry name" value="TESTIS-SPECIFIC Y-ENCODED PROTEIN"/>
    <property type="match status" value="1"/>
</dbReference>
<organism evidence="4 5">
    <name type="scientific">Serendipita vermifera MAFF 305830</name>
    <dbReference type="NCBI Taxonomy" id="933852"/>
    <lineage>
        <taxon>Eukaryota</taxon>
        <taxon>Fungi</taxon>
        <taxon>Dikarya</taxon>
        <taxon>Basidiomycota</taxon>
        <taxon>Agaricomycotina</taxon>
        <taxon>Agaricomycetes</taxon>
        <taxon>Sebacinales</taxon>
        <taxon>Serendipitaceae</taxon>
        <taxon>Serendipita</taxon>
    </lineage>
</organism>
<dbReference type="SUPFAM" id="SSF143113">
    <property type="entry name" value="NAP-like"/>
    <property type="match status" value="1"/>
</dbReference>
<dbReference type="InterPro" id="IPR002164">
    <property type="entry name" value="NAP_family"/>
</dbReference>
<evidence type="ECO:0000256" key="2">
    <source>
        <dbReference type="RuleBase" id="RU003876"/>
    </source>
</evidence>
<sequence>MSSSSSSVPITAAGGRGSIAPTPQNTPLTTAPLTSALSKPTVPTIGEGEEDDDAGVPPDTPPGNAGVGGGLAGLGSKGHNAILGLVQQRLQGLMGQSSGYIEGLPSGTKKRVLALKGVQSDYEGLQLQYKKECLELEKKYTALAEPLYSRRFEIISGKSLPTAEELEKGHKQEVKDKEEFSDSDEEDEEEGEEGADPAEKEASSFLPSEPIIDGEPGAGDGIPQFWLTTLRNHSGISELITERDEKALEHLTNVRYEHLSGEKMGFKLLFEFSENPFFTNGVLEKTYFYQDELGYEGDFIFDRAAGVTIDWKADQDLTKEIEIKKQRNKHTNKTRLVRKARTVPSFFNFFTPPEPPTEEQLENMELDEEELEELDAKLELDYQIGEDIKEKIIPRAIDYFSGKALRYEMDDEDYSDDEDEDDDDDDDVEIDRDEDDDDEEEEEAPRRGGGGRRPPGGAGGKRNKAGAGGEPGDCKQQ</sequence>
<dbReference type="EMBL" id="KN824337">
    <property type="protein sequence ID" value="KIM23415.1"/>
    <property type="molecule type" value="Genomic_DNA"/>
</dbReference>
<feature type="compositionally biased region" description="Low complexity" evidence="3">
    <location>
        <begin position="26"/>
        <end position="38"/>
    </location>
</feature>
<evidence type="ECO:0000256" key="1">
    <source>
        <dbReference type="ARBA" id="ARBA00009947"/>
    </source>
</evidence>
<dbReference type="HOGENOM" id="CLU_038841_1_0_1"/>
<dbReference type="Pfam" id="PF00956">
    <property type="entry name" value="NAP"/>
    <property type="match status" value="1"/>
</dbReference>
<dbReference type="FunFam" id="3.30.1120.90:FF:000003">
    <property type="entry name" value="Nucleosome assembly protein"/>
    <property type="match status" value="1"/>
</dbReference>
<dbReference type="GO" id="GO:0006334">
    <property type="term" value="P:nucleosome assembly"/>
    <property type="evidence" value="ECO:0007669"/>
    <property type="project" value="InterPro"/>
</dbReference>
<accession>A0A0C3AFH6</accession>
<dbReference type="STRING" id="933852.A0A0C3AFH6"/>
<dbReference type="Proteomes" id="UP000054097">
    <property type="component" value="Unassembled WGS sequence"/>
</dbReference>
<feature type="compositionally biased region" description="Basic and acidic residues" evidence="3">
    <location>
        <begin position="165"/>
        <end position="180"/>
    </location>
</feature>
<name>A0A0C3AFH6_SERVB</name>
<dbReference type="Gene3D" id="3.30.1120.90">
    <property type="entry name" value="Nucleosome assembly protein"/>
    <property type="match status" value="1"/>
</dbReference>
<comment type="similarity">
    <text evidence="1 2">Belongs to the nucleosome assembly protein (NAP) family.</text>
</comment>
<dbReference type="GO" id="GO:0005634">
    <property type="term" value="C:nucleus"/>
    <property type="evidence" value="ECO:0007669"/>
    <property type="project" value="InterPro"/>
</dbReference>
<reference evidence="5" key="2">
    <citation type="submission" date="2015-01" db="EMBL/GenBank/DDBJ databases">
        <title>Evolutionary Origins and Diversification of the Mycorrhizal Mutualists.</title>
        <authorList>
            <consortium name="DOE Joint Genome Institute"/>
            <consortium name="Mycorrhizal Genomics Consortium"/>
            <person name="Kohler A."/>
            <person name="Kuo A."/>
            <person name="Nagy L.G."/>
            <person name="Floudas D."/>
            <person name="Copeland A."/>
            <person name="Barry K.W."/>
            <person name="Cichocki N."/>
            <person name="Veneault-Fourrey C."/>
            <person name="LaButti K."/>
            <person name="Lindquist E.A."/>
            <person name="Lipzen A."/>
            <person name="Lundell T."/>
            <person name="Morin E."/>
            <person name="Murat C."/>
            <person name="Riley R."/>
            <person name="Ohm R."/>
            <person name="Sun H."/>
            <person name="Tunlid A."/>
            <person name="Henrissat B."/>
            <person name="Grigoriev I.V."/>
            <person name="Hibbett D.S."/>
            <person name="Martin F."/>
        </authorList>
    </citation>
    <scope>NUCLEOTIDE SEQUENCE [LARGE SCALE GENOMIC DNA]</scope>
    <source>
        <strain evidence="5">MAFF 305830</strain>
    </source>
</reference>